<dbReference type="Gene3D" id="3.60.10.10">
    <property type="entry name" value="Endonuclease/exonuclease/phosphatase"/>
    <property type="match status" value="1"/>
</dbReference>
<dbReference type="CDD" id="cd09083">
    <property type="entry name" value="EEP-1"/>
    <property type="match status" value="1"/>
</dbReference>
<evidence type="ECO:0000259" key="2">
    <source>
        <dbReference type="Pfam" id="PF03372"/>
    </source>
</evidence>
<dbReference type="SUPFAM" id="SSF56219">
    <property type="entry name" value="DNase I-like"/>
    <property type="match status" value="1"/>
</dbReference>
<dbReference type="InterPro" id="IPR005135">
    <property type="entry name" value="Endo/exonuclease/phosphatase"/>
</dbReference>
<feature type="signal peptide" evidence="1">
    <location>
        <begin position="1"/>
        <end position="18"/>
    </location>
</feature>
<keyword evidence="4" id="KW-1185">Reference proteome</keyword>
<reference evidence="3" key="1">
    <citation type="journal article" date="2020" name="BMC Genomics">
        <title>Correction to: Identification and distribution of gene clusters required for synthesis of sphingolipid metabolism inhibitors in diverse species of the filamentous fungus Fusarium.</title>
        <authorList>
            <person name="Kim H.S."/>
            <person name="Lohmar J.M."/>
            <person name="Busman M."/>
            <person name="Brown D.W."/>
            <person name="Naumann T.A."/>
            <person name="Divon H.H."/>
            <person name="Lysoe E."/>
            <person name="Uhlig S."/>
            <person name="Proctor R.H."/>
        </authorList>
    </citation>
    <scope>NUCLEOTIDE SEQUENCE</scope>
    <source>
        <strain evidence="3">NRRL 22465</strain>
    </source>
</reference>
<feature type="chain" id="PRO_5034757754" description="Endonuclease/exonuclease/phosphatase domain-containing protein" evidence="1">
    <location>
        <begin position="19"/>
        <end position="299"/>
    </location>
</feature>
<comment type="caution">
    <text evidence="3">The sequence shown here is derived from an EMBL/GenBank/DDBJ whole genome shotgun (WGS) entry which is preliminary data.</text>
</comment>
<reference evidence="3" key="2">
    <citation type="submission" date="2020-05" db="EMBL/GenBank/DDBJ databases">
        <authorList>
            <person name="Kim H.-S."/>
            <person name="Proctor R.H."/>
            <person name="Brown D.W."/>
        </authorList>
    </citation>
    <scope>NUCLEOTIDE SEQUENCE</scope>
    <source>
        <strain evidence="3">NRRL 22465</strain>
    </source>
</reference>
<dbReference type="OrthoDB" id="276515at2759"/>
<dbReference type="InterPro" id="IPR036691">
    <property type="entry name" value="Endo/exonu/phosph_ase_sf"/>
</dbReference>
<gene>
    <name evidence="3" type="ORF">FZEAL_3606</name>
</gene>
<feature type="domain" description="Endonuclease/exonuclease/phosphatase" evidence="2">
    <location>
        <begin position="27"/>
        <end position="286"/>
    </location>
</feature>
<name>A0A8H4UNX3_9HYPO</name>
<dbReference type="Proteomes" id="UP000635477">
    <property type="component" value="Unassembled WGS sequence"/>
</dbReference>
<protein>
    <recommendedName>
        <fullName evidence="2">Endonuclease/exonuclease/phosphatase domain-containing protein</fullName>
    </recommendedName>
</protein>
<evidence type="ECO:0000256" key="1">
    <source>
        <dbReference type="SAM" id="SignalP"/>
    </source>
</evidence>
<dbReference type="Pfam" id="PF03372">
    <property type="entry name" value="Exo_endo_phos"/>
    <property type="match status" value="1"/>
</dbReference>
<proteinExistence type="predicted"/>
<dbReference type="EMBL" id="JABEYC010000238">
    <property type="protein sequence ID" value="KAF4980376.1"/>
    <property type="molecule type" value="Genomic_DNA"/>
</dbReference>
<dbReference type="GO" id="GO:0000175">
    <property type="term" value="F:3'-5'-RNA exonuclease activity"/>
    <property type="evidence" value="ECO:0007669"/>
    <property type="project" value="TreeGrafter"/>
</dbReference>
<organism evidence="3 4">
    <name type="scientific">Fusarium zealandicum</name>
    <dbReference type="NCBI Taxonomy" id="1053134"/>
    <lineage>
        <taxon>Eukaryota</taxon>
        <taxon>Fungi</taxon>
        <taxon>Dikarya</taxon>
        <taxon>Ascomycota</taxon>
        <taxon>Pezizomycotina</taxon>
        <taxon>Sordariomycetes</taxon>
        <taxon>Hypocreomycetidae</taxon>
        <taxon>Hypocreales</taxon>
        <taxon>Nectriaceae</taxon>
        <taxon>Fusarium</taxon>
        <taxon>Fusarium staphyleae species complex</taxon>
    </lineage>
</organism>
<evidence type="ECO:0000313" key="3">
    <source>
        <dbReference type="EMBL" id="KAF4980376.1"/>
    </source>
</evidence>
<dbReference type="AlphaFoldDB" id="A0A8H4UNX3"/>
<keyword evidence="1" id="KW-0732">Signal</keyword>
<dbReference type="PANTHER" id="PTHR12121">
    <property type="entry name" value="CARBON CATABOLITE REPRESSOR PROTEIN 4"/>
    <property type="match status" value="1"/>
</dbReference>
<dbReference type="InterPro" id="IPR050410">
    <property type="entry name" value="CCR4/nocturin_mRNA_transcr"/>
</dbReference>
<evidence type="ECO:0000313" key="4">
    <source>
        <dbReference type="Proteomes" id="UP000635477"/>
    </source>
</evidence>
<dbReference type="PANTHER" id="PTHR12121:SF36">
    <property type="entry name" value="ENDONUCLEASE_EXONUCLEASE_PHOSPHATASE DOMAIN-CONTAINING PROTEIN"/>
    <property type="match status" value="1"/>
</dbReference>
<sequence>MKLATLFFSTAMAATALAASSIDMRLMTYNIRLKLNEADLEPGEELWPVRRPLMASQLKRETADRPETLICMQEVTFPQLQDLQTDLGSEWAYIGVGRDDGAQEGEASPIFYRPSVWNPEHYRTVWLSPKPTQIGSKGWDAALPRIVTVVRFRHISSGAGFVYMCTHFDHKGQVAREKSAKFLIEMADMWAAHESDPLPVFLSGDLNVAPDNLACRILASGLNDVKDVVPKEKQSGPTITYTAFTEDESDDMVLDYIFARDPTGLHFEKFAVLDARAENGVFISDHRPVVLDFQLPVRH</sequence>
<accession>A0A8H4UNX3</accession>